<evidence type="ECO:0000313" key="2">
    <source>
        <dbReference type="EMBL" id="PST36313.1"/>
    </source>
</evidence>
<dbReference type="EMBL" id="JAJDKZ010000008">
    <property type="protein sequence ID" value="MCB8609814.1"/>
    <property type="molecule type" value="Genomic_DNA"/>
</dbReference>
<evidence type="ECO:0000313" key="3">
    <source>
        <dbReference type="Proteomes" id="UP000241201"/>
    </source>
</evidence>
<dbReference type="GeneID" id="77471818"/>
<protein>
    <submittedName>
        <fullName evidence="1">Nucleoid-associated protein</fullName>
    </submittedName>
</protein>
<dbReference type="AlphaFoldDB" id="A0A2T3FM61"/>
<dbReference type="RefSeq" id="WP_106988777.1">
    <property type="nucleotide sequence ID" value="NZ_JAJDKR010000024.1"/>
</dbReference>
<gene>
    <name evidence="2" type="ORF">C7U55_12065</name>
    <name evidence="1" type="ORF">LJD69_04300</name>
</gene>
<evidence type="ECO:0000313" key="1">
    <source>
        <dbReference type="EMBL" id="MCB8609814.1"/>
    </source>
</evidence>
<organism evidence="2 3">
    <name type="scientific">Faecalibacillus faecis</name>
    <dbReference type="NCBI Taxonomy" id="1982628"/>
    <lineage>
        <taxon>Bacteria</taxon>
        <taxon>Bacillati</taxon>
        <taxon>Bacillota</taxon>
        <taxon>Erysipelotrichia</taxon>
        <taxon>Erysipelotrichales</taxon>
        <taxon>Coprobacillaceae</taxon>
        <taxon>Faecalibacillus</taxon>
    </lineage>
</organism>
<proteinExistence type="predicted"/>
<reference evidence="2" key="2">
    <citation type="journal article" date="2019" name="Int. J. Syst. Evol. Microbiol.">
        <title>Faecalibacillus intestinalis gen. nov., sp. nov. and Faecalibacillus faecis sp. nov., isolated from human faeces.</title>
        <authorList>
            <person name="Seo B."/>
            <person name="Jeon K."/>
            <person name="Baek I."/>
            <person name="Lee Y.M."/>
            <person name="Baek K."/>
            <person name="Ko G."/>
        </authorList>
    </citation>
    <scope>NUCLEOTIDE SEQUENCE</scope>
    <source>
        <strain evidence="2">SNUG30370</strain>
    </source>
</reference>
<dbReference type="Pfam" id="PF04245">
    <property type="entry name" value="NA37"/>
    <property type="match status" value="1"/>
</dbReference>
<comment type="caution">
    <text evidence="2">The sequence shown here is derived from an EMBL/GenBank/DDBJ whole genome shotgun (WGS) entry which is preliminary data.</text>
</comment>
<dbReference type="Proteomes" id="UP000241201">
    <property type="component" value="Unassembled WGS sequence"/>
</dbReference>
<accession>A0A2T3FM61</accession>
<dbReference type="Proteomes" id="UP001198439">
    <property type="component" value="Unassembled WGS sequence"/>
</dbReference>
<dbReference type="InterPro" id="IPR007358">
    <property type="entry name" value="Nucleoid_associated_NdpA"/>
</dbReference>
<dbReference type="EMBL" id="PYLP01000024">
    <property type="protein sequence ID" value="PST36313.1"/>
    <property type="molecule type" value="Genomic_DNA"/>
</dbReference>
<sequence>MNTTIIDKILIHMLDMEHSQILYSDQFIDLIEGTTEYYDKKIEKCLTNTTIKELVVGSEHHLLQAAKNMIIDDEQFIAESKKIAQDLFAVSKYVEEMPNSNLMFVECKVDGEKMILIMKLNYKVTPISIVEEVEGKRAIKFVNRQSLPPKTSAVEEAIIINVDKSTISLIEKRFQIDGKPGYYLNEQYIKGEPKLTDKQKMSIVNKVVKKVDSEYNVFEGDPTAVVKKEMIDLVMEHLPLKPMEIAKKVMGDDYNAKEEVETIMRDLGIEEDDEIVNVPLSLDRMSRCKLVLDDDRIVELNVEDYLNHENIMTETDMSGYSTITLKNIKDIKIK</sequence>
<reference evidence="3" key="1">
    <citation type="submission" date="2018-03" db="EMBL/GenBank/DDBJ databases">
        <title>Lachnoclostridium SNUG30370 gen.nov., sp.nov., isolated from human faeces.</title>
        <authorList>
            <person name="Seo B."/>
            <person name="Jeon K."/>
            <person name="Ko G."/>
        </authorList>
    </citation>
    <scope>NUCLEOTIDE SEQUENCE [LARGE SCALE GENOMIC DNA]</scope>
    <source>
        <strain evidence="3">SNUG30370</strain>
    </source>
</reference>
<name>A0A2T3FM61_9FIRM</name>
<reference evidence="1" key="3">
    <citation type="submission" date="2021-10" db="EMBL/GenBank/DDBJ databases">
        <title>Collection of gut derived symbiotic bacterial strains cultured from healthy donors.</title>
        <authorList>
            <person name="Lin H."/>
            <person name="Littmann E."/>
            <person name="Kohout C."/>
            <person name="Pamer E.G."/>
        </authorList>
    </citation>
    <scope>NUCLEOTIDE SEQUENCE</scope>
    <source>
        <strain evidence="1">DFI.4.48</strain>
    </source>
</reference>
<keyword evidence="3" id="KW-1185">Reference proteome</keyword>
<dbReference type="GO" id="GO:0009295">
    <property type="term" value="C:nucleoid"/>
    <property type="evidence" value="ECO:0007669"/>
    <property type="project" value="InterPro"/>
</dbReference>